<dbReference type="SMART" id="SM00091">
    <property type="entry name" value="PAS"/>
    <property type="match status" value="1"/>
</dbReference>
<dbReference type="InterPro" id="IPR035919">
    <property type="entry name" value="EAL_sf"/>
</dbReference>
<name>A0A2W7KKR9_9PROT</name>
<dbReference type="Proteomes" id="UP000249688">
    <property type="component" value="Unassembled WGS sequence"/>
</dbReference>
<dbReference type="InterPro" id="IPR013656">
    <property type="entry name" value="PAS_4"/>
</dbReference>
<dbReference type="Pfam" id="PF25487">
    <property type="entry name" value="ETR1_N"/>
    <property type="match status" value="1"/>
</dbReference>
<keyword evidence="2" id="KW-0812">Transmembrane</keyword>
<dbReference type="InterPro" id="IPR029787">
    <property type="entry name" value="Nucleotide_cyclase"/>
</dbReference>
<dbReference type="InterPro" id="IPR043128">
    <property type="entry name" value="Rev_trsase/Diguanyl_cyclase"/>
</dbReference>
<feature type="domain" description="GGDEF" evidence="6">
    <location>
        <begin position="386"/>
        <end position="519"/>
    </location>
</feature>
<feature type="coiled-coil region" evidence="1">
    <location>
        <begin position="81"/>
        <end position="115"/>
    </location>
</feature>
<keyword evidence="1" id="KW-0175">Coiled coil</keyword>
<dbReference type="NCBIfam" id="TIGR00254">
    <property type="entry name" value="GGDEF"/>
    <property type="match status" value="1"/>
</dbReference>
<dbReference type="CDD" id="cd01948">
    <property type="entry name" value="EAL"/>
    <property type="match status" value="1"/>
</dbReference>
<evidence type="ECO:0000256" key="1">
    <source>
        <dbReference type="SAM" id="Coils"/>
    </source>
</evidence>
<dbReference type="InterPro" id="IPR035965">
    <property type="entry name" value="PAS-like_dom_sf"/>
</dbReference>
<dbReference type="InterPro" id="IPR058544">
    <property type="entry name" value="ETR1_N"/>
</dbReference>
<dbReference type="NCBIfam" id="TIGR00229">
    <property type="entry name" value="sensory_box"/>
    <property type="match status" value="1"/>
</dbReference>
<keyword evidence="8" id="KW-1185">Reference proteome</keyword>
<dbReference type="InterPro" id="IPR000700">
    <property type="entry name" value="PAS-assoc_C"/>
</dbReference>
<sequence>MLLYASRRRPDLAHAPVLWMSAAFILLCGTTHWLDVLTLWVPAYSTQVIAKAVTAAISFLTAVTLWRFLPRLLALPSPAQMRAANQDLQQVVQEREKALEALRASERRYRALTEVRAGSSAFWIAEPTGAVREMRGWEALAARPEASMQGLAWMGSIHPEDRAATIESWKQARATQDPLDLEFRVATGGQGWRWVGSRGVPVFDEDQRLVEWVGMIEDVHERRQATEDLRRTRTMLDQVIKNIPAMIFVKDMKTGRFTFINRAGEELLGVTSAALLGTTDHDHFPKEQADFFIAHDRAVAASGLAQVIEEEAIDTPSGTRLLRTTKIPMPGSEGGPNLLLGFCQDITDRKQAEAHIRHLALHDPLTGLANRHLLNESIREAAARGARFAVLCLDLDAFKRVNDTRGHEAGDRLLVQVAERLRGVVREGDVLARLGGDEFVILQMGVTEPEAVTAYARRVVDEMARPFDLDLQQVVIGASIGIAMCPADGTNLQDLLRHADTALYKAKADGRGRFQRFNTIMNTNLQDRYQLEADLREAIEARHLLLHYQPICDAKDGAILGFEALARWCHPVRGNIPPGVFVPMAEECGLIIPLGRLVLETACAEAAGWAEPARIAVNVSPAQFRVEDLAGEIAEILRRTGLSGDRLELEVTESLMIDDPERVLRIMLELKQLGVRIALDDFGTGYASLIYLRRFPFDQIKIDQSFVRGLDQEGEGLLLFSAILNLGISLGLEVLTEGVETEAQLEIIRGLGGRMVQGYLFGRPGPAAEARERLAHGHAPCYP</sequence>
<dbReference type="SUPFAM" id="SSF55073">
    <property type="entry name" value="Nucleotide cyclase"/>
    <property type="match status" value="1"/>
</dbReference>
<dbReference type="SMART" id="SM00052">
    <property type="entry name" value="EAL"/>
    <property type="match status" value="1"/>
</dbReference>
<comment type="caution">
    <text evidence="7">The sequence shown here is derived from an EMBL/GenBank/DDBJ whole genome shotgun (WGS) entry which is preliminary data.</text>
</comment>
<proteinExistence type="predicted"/>
<keyword evidence="2" id="KW-1133">Transmembrane helix</keyword>
<feature type="transmembrane region" description="Helical" evidence="2">
    <location>
        <begin position="12"/>
        <end position="34"/>
    </location>
</feature>
<dbReference type="Gene3D" id="3.30.70.270">
    <property type="match status" value="1"/>
</dbReference>
<dbReference type="InterPro" id="IPR000014">
    <property type="entry name" value="PAS"/>
</dbReference>
<organism evidence="7 8">
    <name type="scientific">Humitalea rosea</name>
    <dbReference type="NCBI Taxonomy" id="990373"/>
    <lineage>
        <taxon>Bacteria</taxon>
        <taxon>Pseudomonadati</taxon>
        <taxon>Pseudomonadota</taxon>
        <taxon>Alphaproteobacteria</taxon>
        <taxon>Acetobacterales</taxon>
        <taxon>Roseomonadaceae</taxon>
        <taxon>Humitalea</taxon>
    </lineage>
</organism>
<feature type="transmembrane region" description="Helical" evidence="2">
    <location>
        <begin position="49"/>
        <end position="69"/>
    </location>
</feature>
<dbReference type="Pfam" id="PF08448">
    <property type="entry name" value="PAS_4"/>
    <property type="match status" value="1"/>
</dbReference>
<dbReference type="CDD" id="cd00130">
    <property type="entry name" value="PAS"/>
    <property type="match status" value="2"/>
</dbReference>
<dbReference type="AlphaFoldDB" id="A0A2W7KKR9"/>
<feature type="domain" description="EAL" evidence="5">
    <location>
        <begin position="528"/>
        <end position="778"/>
    </location>
</feature>
<dbReference type="PROSITE" id="PS50112">
    <property type="entry name" value="PAS"/>
    <property type="match status" value="1"/>
</dbReference>
<dbReference type="InterPro" id="IPR000160">
    <property type="entry name" value="GGDEF_dom"/>
</dbReference>
<feature type="domain" description="PAC" evidence="4">
    <location>
        <begin position="179"/>
        <end position="231"/>
    </location>
</feature>
<dbReference type="Pfam" id="PF00990">
    <property type="entry name" value="GGDEF"/>
    <property type="match status" value="1"/>
</dbReference>
<keyword evidence="2" id="KW-0472">Membrane</keyword>
<dbReference type="PROSITE" id="PS50883">
    <property type="entry name" value="EAL"/>
    <property type="match status" value="1"/>
</dbReference>
<dbReference type="Pfam" id="PF08447">
    <property type="entry name" value="PAS_3"/>
    <property type="match status" value="1"/>
</dbReference>
<dbReference type="InterPro" id="IPR001633">
    <property type="entry name" value="EAL_dom"/>
</dbReference>
<evidence type="ECO:0000259" key="5">
    <source>
        <dbReference type="PROSITE" id="PS50883"/>
    </source>
</evidence>
<dbReference type="Gene3D" id="3.30.450.20">
    <property type="entry name" value="PAS domain"/>
    <property type="match status" value="2"/>
</dbReference>
<dbReference type="InterPro" id="IPR013655">
    <property type="entry name" value="PAS_fold_3"/>
</dbReference>
<feature type="domain" description="PAC" evidence="4">
    <location>
        <begin position="306"/>
        <end position="358"/>
    </location>
</feature>
<dbReference type="PROSITE" id="PS50887">
    <property type="entry name" value="GGDEF"/>
    <property type="match status" value="1"/>
</dbReference>
<evidence type="ECO:0000259" key="6">
    <source>
        <dbReference type="PROSITE" id="PS50887"/>
    </source>
</evidence>
<evidence type="ECO:0000313" key="7">
    <source>
        <dbReference type="EMBL" id="PZW48735.1"/>
    </source>
</evidence>
<dbReference type="InterPro" id="IPR001610">
    <property type="entry name" value="PAC"/>
</dbReference>
<protein>
    <submittedName>
        <fullName evidence="7">PAS domain S-box-containing protein/diguanylate cyclase (GGDEF)-like protein</fullName>
    </submittedName>
</protein>
<reference evidence="7 8" key="1">
    <citation type="submission" date="2018-06" db="EMBL/GenBank/DDBJ databases">
        <title>Genomic Encyclopedia of Archaeal and Bacterial Type Strains, Phase II (KMG-II): from individual species to whole genera.</title>
        <authorList>
            <person name="Goeker M."/>
        </authorList>
    </citation>
    <scope>NUCLEOTIDE SEQUENCE [LARGE SCALE GENOMIC DNA]</scope>
    <source>
        <strain evidence="7 8">DSM 24525</strain>
    </source>
</reference>
<dbReference type="SUPFAM" id="SSF141868">
    <property type="entry name" value="EAL domain-like"/>
    <property type="match status" value="1"/>
</dbReference>
<gene>
    <name evidence="7" type="ORF">C8P66_104152</name>
</gene>
<dbReference type="PANTHER" id="PTHR44757">
    <property type="entry name" value="DIGUANYLATE CYCLASE DGCP"/>
    <property type="match status" value="1"/>
</dbReference>
<evidence type="ECO:0000256" key="2">
    <source>
        <dbReference type="SAM" id="Phobius"/>
    </source>
</evidence>
<dbReference type="SUPFAM" id="SSF55785">
    <property type="entry name" value="PYP-like sensor domain (PAS domain)"/>
    <property type="match status" value="2"/>
</dbReference>
<dbReference type="EMBL" id="QKYU01000004">
    <property type="protein sequence ID" value="PZW48735.1"/>
    <property type="molecule type" value="Genomic_DNA"/>
</dbReference>
<evidence type="ECO:0000259" key="3">
    <source>
        <dbReference type="PROSITE" id="PS50112"/>
    </source>
</evidence>
<dbReference type="SMART" id="SM00086">
    <property type="entry name" value="PAC"/>
    <property type="match status" value="2"/>
</dbReference>
<evidence type="ECO:0000313" key="8">
    <source>
        <dbReference type="Proteomes" id="UP000249688"/>
    </source>
</evidence>
<dbReference type="CDD" id="cd01949">
    <property type="entry name" value="GGDEF"/>
    <property type="match status" value="1"/>
</dbReference>
<dbReference type="InterPro" id="IPR052155">
    <property type="entry name" value="Biofilm_reg_signaling"/>
</dbReference>
<accession>A0A2W7KKR9</accession>
<dbReference type="SMART" id="SM00267">
    <property type="entry name" value="GGDEF"/>
    <property type="match status" value="1"/>
</dbReference>
<evidence type="ECO:0000259" key="4">
    <source>
        <dbReference type="PROSITE" id="PS50113"/>
    </source>
</evidence>
<dbReference type="PANTHER" id="PTHR44757:SF2">
    <property type="entry name" value="BIOFILM ARCHITECTURE MAINTENANCE PROTEIN MBAA"/>
    <property type="match status" value="1"/>
</dbReference>
<feature type="domain" description="PAS" evidence="3">
    <location>
        <begin position="232"/>
        <end position="311"/>
    </location>
</feature>
<dbReference type="Gene3D" id="3.20.20.450">
    <property type="entry name" value="EAL domain"/>
    <property type="match status" value="1"/>
</dbReference>
<dbReference type="Pfam" id="PF00563">
    <property type="entry name" value="EAL"/>
    <property type="match status" value="1"/>
</dbReference>
<dbReference type="PROSITE" id="PS50113">
    <property type="entry name" value="PAC"/>
    <property type="match status" value="2"/>
</dbReference>